<proteinExistence type="predicted"/>
<dbReference type="GO" id="GO:0003677">
    <property type="term" value="F:DNA binding"/>
    <property type="evidence" value="ECO:0007669"/>
    <property type="project" value="InterPro"/>
</dbReference>
<feature type="domain" description="HTH cro/C1-type" evidence="1">
    <location>
        <begin position="29"/>
        <end position="74"/>
    </location>
</feature>
<sequence>MPRPALSPSERENGRALGAALKALRGTTTAAQIARAADVPLDTLRKLEQGGIPTPGFFLIVRLAAALGTTPNDLAEQTLLQRKKTP</sequence>
<dbReference type="Proteomes" id="UP000518206">
    <property type="component" value="Unassembled WGS sequence"/>
</dbReference>
<dbReference type="SUPFAM" id="SSF47413">
    <property type="entry name" value="lambda repressor-like DNA-binding domains"/>
    <property type="match status" value="1"/>
</dbReference>
<dbReference type="EMBL" id="JACHVX010000004">
    <property type="protein sequence ID" value="MBB2924115.1"/>
    <property type="molecule type" value="Genomic_DNA"/>
</dbReference>
<gene>
    <name evidence="2" type="ORF">FHR80_003043</name>
</gene>
<name>A0A7W4YBP1_9CELL</name>
<dbReference type="InterPro" id="IPR010982">
    <property type="entry name" value="Lambda_DNA-bd_dom_sf"/>
</dbReference>
<dbReference type="RefSeq" id="WP_183296901.1">
    <property type="nucleotide sequence ID" value="NZ_JACHVX010000004.1"/>
</dbReference>
<dbReference type="AlphaFoldDB" id="A0A7W4YBP1"/>
<reference evidence="2 3" key="2">
    <citation type="submission" date="2020-08" db="EMBL/GenBank/DDBJ databases">
        <authorList>
            <person name="Partida-Martinez L."/>
            <person name="Huntemann M."/>
            <person name="Clum A."/>
            <person name="Wang J."/>
            <person name="Palaniappan K."/>
            <person name="Ritter S."/>
            <person name="Chen I.-M."/>
            <person name="Stamatis D."/>
            <person name="Reddy T."/>
            <person name="O'Malley R."/>
            <person name="Daum C."/>
            <person name="Shapiro N."/>
            <person name="Ivanova N."/>
            <person name="Kyrpides N."/>
            <person name="Woyke T."/>
        </authorList>
    </citation>
    <scope>NUCLEOTIDE SEQUENCE [LARGE SCALE GENOMIC DNA]</scope>
    <source>
        <strain evidence="2 3">RAS26</strain>
    </source>
</reference>
<evidence type="ECO:0000313" key="3">
    <source>
        <dbReference type="Proteomes" id="UP000518206"/>
    </source>
</evidence>
<comment type="caution">
    <text evidence="2">The sequence shown here is derived from an EMBL/GenBank/DDBJ whole genome shotgun (WGS) entry which is preliminary data.</text>
</comment>
<dbReference type="InterPro" id="IPR001387">
    <property type="entry name" value="Cro/C1-type_HTH"/>
</dbReference>
<dbReference type="SMART" id="SM00530">
    <property type="entry name" value="HTH_XRE"/>
    <property type="match status" value="1"/>
</dbReference>
<dbReference type="Pfam" id="PF13560">
    <property type="entry name" value="HTH_31"/>
    <property type="match status" value="1"/>
</dbReference>
<dbReference type="CDD" id="cd00093">
    <property type="entry name" value="HTH_XRE"/>
    <property type="match status" value="1"/>
</dbReference>
<reference evidence="2 3" key="1">
    <citation type="submission" date="2020-08" db="EMBL/GenBank/DDBJ databases">
        <title>The Agave Microbiome: Exploring the role of microbial communities in plant adaptations to desert environments.</title>
        <authorList>
            <person name="Partida-Martinez L.P."/>
        </authorList>
    </citation>
    <scope>NUCLEOTIDE SEQUENCE [LARGE SCALE GENOMIC DNA]</scope>
    <source>
        <strain evidence="2 3">RAS26</strain>
    </source>
</reference>
<evidence type="ECO:0000259" key="1">
    <source>
        <dbReference type="PROSITE" id="PS50943"/>
    </source>
</evidence>
<dbReference type="Gene3D" id="1.10.260.40">
    <property type="entry name" value="lambda repressor-like DNA-binding domains"/>
    <property type="match status" value="1"/>
</dbReference>
<dbReference type="PROSITE" id="PS50943">
    <property type="entry name" value="HTH_CROC1"/>
    <property type="match status" value="1"/>
</dbReference>
<organism evidence="2 3">
    <name type="scientific">Cellulomonas cellasea</name>
    <dbReference type="NCBI Taxonomy" id="43670"/>
    <lineage>
        <taxon>Bacteria</taxon>
        <taxon>Bacillati</taxon>
        <taxon>Actinomycetota</taxon>
        <taxon>Actinomycetes</taxon>
        <taxon>Micrococcales</taxon>
        <taxon>Cellulomonadaceae</taxon>
        <taxon>Cellulomonas</taxon>
    </lineage>
</organism>
<protein>
    <submittedName>
        <fullName evidence="2">Transcriptional regulator with XRE-family HTH domain</fullName>
    </submittedName>
</protein>
<accession>A0A7W4YBP1</accession>
<evidence type="ECO:0000313" key="2">
    <source>
        <dbReference type="EMBL" id="MBB2924115.1"/>
    </source>
</evidence>